<dbReference type="EMBL" id="ML975246">
    <property type="protein sequence ID" value="KAF1839248.1"/>
    <property type="molecule type" value="Genomic_DNA"/>
</dbReference>
<accession>A0A6A5KPV2</accession>
<keyword evidence="3" id="KW-1185">Reference proteome</keyword>
<name>A0A6A5KPV2_9PLEO</name>
<reference evidence="2" key="1">
    <citation type="submission" date="2020-01" db="EMBL/GenBank/DDBJ databases">
        <authorList>
            <consortium name="DOE Joint Genome Institute"/>
            <person name="Haridas S."/>
            <person name="Albert R."/>
            <person name="Binder M."/>
            <person name="Bloem J."/>
            <person name="Labutti K."/>
            <person name="Salamov A."/>
            <person name="Andreopoulos B."/>
            <person name="Baker S.E."/>
            <person name="Barry K."/>
            <person name="Bills G."/>
            <person name="Bluhm B.H."/>
            <person name="Cannon C."/>
            <person name="Castanera R."/>
            <person name="Culley D.E."/>
            <person name="Daum C."/>
            <person name="Ezra D."/>
            <person name="Gonzalez J.B."/>
            <person name="Henrissat B."/>
            <person name="Kuo A."/>
            <person name="Liang C."/>
            <person name="Lipzen A."/>
            <person name="Lutzoni F."/>
            <person name="Magnuson J."/>
            <person name="Mondo S."/>
            <person name="Nolan M."/>
            <person name="Ohm R."/>
            <person name="Pangilinan J."/>
            <person name="Park H.-J."/>
            <person name="Ramirez L."/>
            <person name="Alfaro M."/>
            <person name="Sun H."/>
            <person name="Tritt A."/>
            <person name="Yoshinaga Y."/>
            <person name="Zwiers L.-H."/>
            <person name="Turgeon B.G."/>
            <person name="Goodwin S.B."/>
            <person name="Spatafora J.W."/>
            <person name="Crous P.W."/>
            <person name="Grigoriev I.V."/>
        </authorList>
    </citation>
    <scope>NUCLEOTIDE SEQUENCE</scope>
    <source>
        <strain evidence="2">P77</strain>
    </source>
</reference>
<evidence type="ECO:0000313" key="2">
    <source>
        <dbReference type="EMBL" id="KAF1839248.1"/>
    </source>
</evidence>
<gene>
    <name evidence="2" type="ORF">BDW02DRAFT_232646</name>
</gene>
<protein>
    <submittedName>
        <fullName evidence="2">Uncharacterized protein</fullName>
    </submittedName>
</protein>
<sequence length="213" mass="23532">METGASASPGPVPTVPRYTQYSRIHPRTARPQCPCCTVTCTLQRLPTPKAAHAPSPRHAEQERYPVPHQPLNRYRESTAGQVQQHVSPPLIEFGYLLALFLWHSTSRTSLTAARLTTLPSHRLRLLILPRYQLPVTHRLSLSQPQPPRLHSPSHLAPTVTHTQCPVNPASSQPRAQAGNGSYRRASDWLASLSAPSRSSHTPPLHGLGPHRTN</sequence>
<dbReference type="Proteomes" id="UP000800040">
    <property type="component" value="Unassembled WGS sequence"/>
</dbReference>
<organism evidence="2 3">
    <name type="scientific">Decorospora gaudefroyi</name>
    <dbReference type="NCBI Taxonomy" id="184978"/>
    <lineage>
        <taxon>Eukaryota</taxon>
        <taxon>Fungi</taxon>
        <taxon>Dikarya</taxon>
        <taxon>Ascomycota</taxon>
        <taxon>Pezizomycotina</taxon>
        <taxon>Dothideomycetes</taxon>
        <taxon>Pleosporomycetidae</taxon>
        <taxon>Pleosporales</taxon>
        <taxon>Pleosporineae</taxon>
        <taxon>Pleosporaceae</taxon>
        <taxon>Decorospora</taxon>
    </lineage>
</organism>
<feature type="region of interest" description="Disordered" evidence="1">
    <location>
        <begin position="193"/>
        <end position="213"/>
    </location>
</feature>
<evidence type="ECO:0000313" key="3">
    <source>
        <dbReference type="Proteomes" id="UP000800040"/>
    </source>
</evidence>
<evidence type="ECO:0000256" key="1">
    <source>
        <dbReference type="SAM" id="MobiDB-lite"/>
    </source>
</evidence>
<proteinExistence type="predicted"/>
<dbReference type="AlphaFoldDB" id="A0A6A5KPV2"/>